<comment type="caution">
    <text evidence="11">The sequence shown here is derived from an EMBL/GenBank/DDBJ whole genome shotgun (WGS) entry which is preliminary data.</text>
</comment>
<feature type="compositionally biased region" description="Polar residues" evidence="8">
    <location>
        <begin position="180"/>
        <end position="190"/>
    </location>
</feature>
<dbReference type="Pfam" id="PF00812">
    <property type="entry name" value="Ephrin"/>
    <property type="match status" value="1"/>
</dbReference>
<keyword evidence="3 7" id="KW-0472">Membrane</keyword>
<dbReference type="PRINTS" id="PR01347">
    <property type="entry name" value="EPHRIN"/>
</dbReference>
<keyword evidence="2 9" id="KW-0732">Signal</keyword>
<evidence type="ECO:0000256" key="1">
    <source>
        <dbReference type="ARBA" id="ARBA00004370"/>
    </source>
</evidence>
<dbReference type="PANTHER" id="PTHR11304:SF29">
    <property type="entry name" value="EPHRIN"/>
    <property type="match status" value="1"/>
</dbReference>
<dbReference type="SUPFAM" id="SSF49503">
    <property type="entry name" value="Cupredoxins"/>
    <property type="match status" value="1"/>
</dbReference>
<gene>
    <name evidence="11" type="ORF">PFISCL1PPCAC_14683</name>
</gene>
<evidence type="ECO:0000256" key="9">
    <source>
        <dbReference type="SAM" id="SignalP"/>
    </source>
</evidence>
<evidence type="ECO:0000256" key="8">
    <source>
        <dbReference type="SAM" id="MobiDB-lite"/>
    </source>
</evidence>
<dbReference type="InterPro" id="IPR008972">
    <property type="entry name" value="Cupredoxin"/>
</dbReference>
<dbReference type="GO" id="GO:0007411">
    <property type="term" value="P:axon guidance"/>
    <property type="evidence" value="ECO:0007669"/>
    <property type="project" value="TreeGrafter"/>
</dbReference>
<evidence type="ECO:0000256" key="2">
    <source>
        <dbReference type="ARBA" id="ARBA00022729"/>
    </source>
</evidence>
<dbReference type="PANTHER" id="PTHR11304">
    <property type="entry name" value="EPHRIN"/>
    <property type="match status" value="1"/>
</dbReference>
<dbReference type="GO" id="GO:0048013">
    <property type="term" value="P:ephrin receptor signaling pathway"/>
    <property type="evidence" value="ECO:0007669"/>
    <property type="project" value="TreeGrafter"/>
</dbReference>
<evidence type="ECO:0000256" key="3">
    <source>
        <dbReference type="ARBA" id="ARBA00023136"/>
    </source>
</evidence>
<dbReference type="EMBL" id="BTSY01000004">
    <property type="protein sequence ID" value="GMT23386.1"/>
    <property type="molecule type" value="Genomic_DNA"/>
</dbReference>
<dbReference type="InterPro" id="IPR031328">
    <property type="entry name" value="Ephrin"/>
</dbReference>
<feature type="region of interest" description="Disordered" evidence="8">
    <location>
        <begin position="180"/>
        <end position="207"/>
    </location>
</feature>
<dbReference type="AlphaFoldDB" id="A0AAV5VUI6"/>
<feature type="chain" id="PRO_5043618973" description="Ephrin RBD domain-containing protein" evidence="9">
    <location>
        <begin position="27"/>
        <end position="207"/>
    </location>
</feature>
<evidence type="ECO:0000256" key="5">
    <source>
        <dbReference type="ARBA" id="ARBA00023180"/>
    </source>
</evidence>
<sequence>FFQMRGSSRLLFFSFLLFLLQPVVVSFKTHIVYWNKTNPLFRSGEYEISMRVGDSIKIVCPHLEKFEDDDGAYLIIHKDSEFAHMNCMLESPRQLGICDRPFGEKAQLLSTTLRRYRPNDLAIEFNPGQTHYLLSTSSGGQDENSLSQTTNGLCKNHLMRLKIKVDELDQATVVDTTRLPVTSTNRSPPSHSVPIGGRGDRWKERMG</sequence>
<dbReference type="GO" id="GO:0046875">
    <property type="term" value="F:ephrin receptor binding"/>
    <property type="evidence" value="ECO:0007669"/>
    <property type="project" value="TreeGrafter"/>
</dbReference>
<comment type="caution">
    <text evidence="6">Lacks conserved residue(s) required for the propagation of feature annotation.</text>
</comment>
<evidence type="ECO:0000256" key="6">
    <source>
        <dbReference type="PROSITE-ProRule" id="PRU00884"/>
    </source>
</evidence>
<name>A0AAV5VUI6_9BILA</name>
<reference evidence="11" key="1">
    <citation type="submission" date="2023-10" db="EMBL/GenBank/DDBJ databases">
        <title>Genome assembly of Pristionchus species.</title>
        <authorList>
            <person name="Yoshida K."/>
            <person name="Sommer R.J."/>
        </authorList>
    </citation>
    <scope>NUCLEOTIDE SEQUENCE</scope>
    <source>
        <strain evidence="11">RS5133</strain>
    </source>
</reference>
<feature type="compositionally biased region" description="Basic and acidic residues" evidence="8">
    <location>
        <begin position="198"/>
        <end position="207"/>
    </location>
</feature>
<keyword evidence="12" id="KW-1185">Reference proteome</keyword>
<feature type="non-terminal residue" evidence="11">
    <location>
        <position position="1"/>
    </location>
</feature>
<dbReference type="Proteomes" id="UP001432322">
    <property type="component" value="Unassembled WGS sequence"/>
</dbReference>
<organism evidence="11 12">
    <name type="scientific">Pristionchus fissidentatus</name>
    <dbReference type="NCBI Taxonomy" id="1538716"/>
    <lineage>
        <taxon>Eukaryota</taxon>
        <taxon>Metazoa</taxon>
        <taxon>Ecdysozoa</taxon>
        <taxon>Nematoda</taxon>
        <taxon>Chromadorea</taxon>
        <taxon>Rhabditida</taxon>
        <taxon>Rhabditina</taxon>
        <taxon>Diplogasteromorpha</taxon>
        <taxon>Diplogasteroidea</taxon>
        <taxon>Neodiplogasteridae</taxon>
        <taxon>Pristionchus</taxon>
    </lineage>
</organism>
<keyword evidence="5" id="KW-0325">Glycoprotein</keyword>
<evidence type="ECO:0000313" key="12">
    <source>
        <dbReference type="Proteomes" id="UP001432322"/>
    </source>
</evidence>
<dbReference type="GO" id="GO:0005886">
    <property type="term" value="C:plasma membrane"/>
    <property type="evidence" value="ECO:0007669"/>
    <property type="project" value="TreeGrafter"/>
</dbReference>
<feature type="domain" description="Ephrin RBD" evidence="10">
    <location>
        <begin position="27"/>
        <end position="165"/>
    </location>
</feature>
<evidence type="ECO:0000256" key="4">
    <source>
        <dbReference type="ARBA" id="ARBA00023157"/>
    </source>
</evidence>
<evidence type="ECO:0000256" key="7">
    <source>
        <dbReference type="RuleBase" id="RU004375"/>
    </source>
</evidence>
<proteinExistence type="inferred from homology"/>
<evidence type="ECO:0000313" key="11">
    <source>
        <dbReference type="EMBL" id="GMT23386.1"/>
    </source>
</evidence>
<feature type="signal peptide" evidence="9">
    <location>
        <begin position="1"/>
        <end position="26"/>
    </location>
</feature>
<protein>
    <recommendedName>
        <fullName evidence="10">Ephrin RBD domain-containing protein</fullName>
    </recommendedName>
</protein>
<dbReference type="InterPro" id="IPR001799">
    <property type="entry name" value="Ephrin_RBD"/>
</dbReference>
<feature type="non-terminal residue" evidence="11">
    <location>
        <position position="207"/>
    </location>
</feature>
<comment type="similarity">
    <text evidence="6 7">Belongs to the ephrin family.</text>
</comment>
<dbReference type="PROSITE" id="PS51551">
    <property type="entry name" value="EPHRIN_RBD_2"/>
    <property type="match status" value="1"/>
</dbReference>
<dbReference type="Gene3D" id="2.60.40.420">
    <property type="entry name" value="Cupredoxins - blue copper proteins"/>
    <property type="match status" value="1"/>
</dbReference>
<evidence type="ECO:0000259" key="10">
    <source>
        <dbReference type="PROSITE" id="PS51551"/>
    </source>
</evidence>
<accession>A0AAV5VUI6</accession>
<keyword evidence="4" id="KW-1015">Disulfide bond</keyword>
<comment type="subcellular location">
    <subcellularLocation>
        <location evidence="1">Membrane</location>
    </subcellularLocation>
</comment>